<dbReference type="InterPro" id="IPR052529">
    <property type="entry name" value="Bact_Transport_Assoc"/>
</dbReference>
<comment type="caution">
    <text evidence="3">The sequence shown here is derived from an EMBL/GenBank/DDBJ whole genome shotgun (WGS) entry which is preliminary data.</text>
</comment>
<evidence type="ECO:0000256" key="1">
    <source>
        <dbReference type="SAM" id="Phobius"/>
    </source>
</evidence>
<feature type="domain" description="DUF418" evidence="2">
    <location>
        <begin position="205"/>
        <end position="360"/>
    </location>
</feature>
<dbReference type="PANTHER" id="PTHR30590:SF2">
    <property type="entry name" value="INNER MEMBRANE PROTEIN"/>
    <property type="match status" value="1"/>
</dbReference>
<sequence>MRGFALLGILVVNIAFFASGYPIHGTLDPAYTSGEDKAVRWLITFVFEMKFYLIFSFLFGYSFTLQMDSAARQGAVFTPRILRRLAGLLTLGLIHAVLLFYGDILSCYAVLGLILFALRGIKPRTALIVAGAIVGMLVVTLLLADGATASDPVTALAEGHRTTAAMRNSPASFITSNIHILPLMAATLAVQGLSSFAAFLVGFAAGKRQVLARVKEHDRSLRRIQWVGFPVGLAGAFYLASAGSVVSDLTPVAVTMLTGSFLAAAYMATALRFFQTEPGSRVMAALAPAGRMALTNYLSQSLICAVLFTAYGFRLAGHVSPLGALLLAVAIFAAQLWLSRKWLTGHIYGPVEWLLRAVTLARLPAMRAGSKPGD</sequence>
<feature type="transmembrane region" description="Helical" evidence="1">
    <location>
        <begin position="294"/>
        <end position="313"/>
    </location>
</feature>
<feature type="transmembrane region" description="Helical" evidence="1">
    <location>
        <begin position="125"/>
        <end position="144"/>
    </location>
</feature>
<keyword evidence="1" id="KW-0472">Membrane</keyword>
<feature type="transmembrane region" description="Helical" evidence="1">
    <location>
        <begin position="41"/>
        <end position="63"/>
    </location>
</feature>
<feature type="transmembrane region" description="Helical" evidence="1">
    <location>
        <begin position="180"/>
        <end position="205"/>
    </location>
</feature>
<feature type="transmembrane region" description="Helical" evidence="1">
    <location>
        <begin position="100"/>
        <end position="118"/>
    </location>
</feature>
<dbReference type="Proteomes" id="UP001165135">
    <property type="component" value="Unassembled WGS sequence"/>
</dbReference>
<feature type="transmembrane region" description="Helical" evidence="1">
    <location>
        <begin position="319"/>
        <end position="338"/>
    </location>
</feature>
<gene>
    <name evidence="3" type="ORF">Airi01_028710</name>
</gene>
<evidence type="ECO:0000313" key="3">
    <source>
        <dbReference type="EMBL" id="GLY74604.1"/>
    </source>
</evidence>
<feature type="transmembrane region" description="Helical" evidence="1">
    <location>
        <begin position="226"/>
        <end position="246"/>
    </location>
</feature>
<keyword evidence="1" id="KW-1133">Transmembrane helix</keyword>
<dbReference type="Pfam" id="PF04235">
    <property type="entry name" value="DUF418"/>
    <property type="match status" value="1"/>
</dbReference>
<dbReference type="PANTHER" id="PTHR30590">
    <property type="entry name" value="INNER MEMBRANE PROTEIN"/>
    <property type="match status" value="1"/>
</dbReference>
<keyword evidence="1" id="KW-0812">Transmembrane</keyword>
<feature type="transmembrane region" description="Helical" evidence="1">
    <location>
        <begin position="252"/>
        <end position="274"/>
    </location>
</feature>
<organism evidence="3 4">
    <name type="scientific">Actinoallomurus iriomotensis</name>
    <dbReference type="NCBI Taxonomy" id="478107"/>
    <lineage>
        <taxon>Bacteria</taxon>
        <taxon>Bacillati</taxon>
        <taxon>Actinomycetota</taxon>
        <taxon>Actinomycetes</taxon>
        <taxon>Streptosporangiales</taxon>
        <taxon>Thermomonosporaceae</taxon>
        <taxon>Actinoallomurus</taxon>
    </lineage>
</organism>
<dbReference type="AlphaFoldDB" id="A0A9W6VP99"/>
<evidence type="ECO:0000313" key="4">
    <source>
        <dbReference type="Proteomes" id="UP001165135"/>
    </source>
</evidence>
<proteinExistence type="predicted"/>
<accession>A0A9W6VP99</accession>
<reference evidence="3" key="1">
    <citation type="submission" date="2023-03" db="EMBL/GenBank/DDBJ databases">
        <title>Actinoallomurus iriomotensis NBRC 103681.</title>
        <authorList>
            <person name="Ichikawa N."/>
            <person name="Sato H."/>
            <person name="Tonouchi N."/>
        </authorList>
    </citation>
    <scope>NUCLEOTIDE SEQUENCE</scope>
    <source>
        <strain evidence="3">NBRC 103681</strain>
    </source>
</reference>
<dbReference type="EMBL" id="BSTJ01000003">
    <property type="protein sequence ID" value="GLY74604.1"/>
    <property type="molecule type" value="Genomic_DNA"/>
</dbReference>
<evidence type="ECO:0000259" key="2">
    <source>
        <dbReference type="Pfam" id="PF04235"/>
    </source>
</evidence>
<name>A0A9W6VP99_9ACTN</name>
<protein>
    <recommendedName>
        <fullName evidence="2">DUF418 domain-containing protein</fullName>
    </recommendedName>
</protein>
<dbReference type="InterPro" id="IPR007349">
    <property type="entry name" value="DUF418"/>
</dbReference>